<evidence type="ECO:0000313" key="1">
    <source>
        <dbReference type="EMBL" id="KAJ3665161.1"/>
    </source>
</evidence>
<keyword evidence="2" id="KW-1185">Reference proteome</keyword>
<accession>A0AA38J152</accession>
<gene>
    <name evidence="1" type="ORF">Zmor_000672</name>
</gene>
<sequence>MMDGFLRRTYLTGGGASGTIGGGTLYAGNIWAFGGFSKSMFHSQYTRSYDYAIGRIILSKLNHPRRLFEYDCSCALLPAVPTTRPTTPHACPPDAASRAGVSAFEARRKTVGVRAARHIDTID</sequence>
<proteinExistence type="predicted"/>
<reference evidence="1" key="1">
    <citation type="journal article" date="2023" name="G3 (Bethesda)">
        <title>Whole genome assemblies of Zophobas morio and Tenebrio molitor.</title>
        <authorList>
            <person name="Kaur S."/>
            <person name="Stinson S.A."/>
            <person name="diCenzo G.C."/>
        </authorList>
    </citation>
    <scope>NUCLEOTIDE SEQUENCE</scope>
    <source>
        <strain evidence="1">QUZm001</strain>
    </source>
</reference>
<protein>
    <submittedName>
        <fullName evidence="1">Uncharacterized protein</fullName>
    </submittedName>
</protein>
<comment type="caution">
    <text evidence="1">The sequence shown here is derived from an EMBL/GenBank/DDBJ whole genome shotgun (WGS) entry which is preliminary data.</text>
</comment>
<organism evidence="1 2">
    <name type="scientific">Zophobas morio</name>
    <dbReference type="NCBI Taxonomy" id="2755281"/>
    <lineage>
        <taxon>Eukaryota</taxon>
        <taxon>Metazoa</taxon>
        <taxon>Ecdysozoa</taxon>
        <taxon>Arthropoda</taxon>
        <taxon>Hexapoda</taxon>
        <taxon>Insecta</taxon>
        <taxon>Pterygota</taxon>
        <taxon>Neoptera</taxon>
        <taxon>Endopterygota</taxon>
        <taxon>Coleoptera</taxon>
        <taxon>Polyphaga</taxon>
        <taxon>Cucujiformia</taxon>
        <taxon>Tenebrionidae</taxon>
        <taxon>Zophobas</taxon>
    </lineage>
</organism>
<name>A0AA38J152_9CUCU</name>
<dbReference type="Proteomes" id="UP001168821">
    <property type="component" value="Unassembled WGS sequence"/>
</dbReference>
<dbReference type="EMBL" id="JALNTZ010000001">
    <property type="protein sequence ID" value="KAJ3665161.1"/>
    <property type="molecule type" value="Genomic_DNA"/>
</dbReference>
<evidence type="ECO:0000313" key="2">
    <source>
        <dbReference type="Proteomes" id="UP001168821"/>
    </source>
</evidence>
<dbReference type="AlphaFoldDB" id="A0AA38J152"/>